<name>A0A815UL67_9BILA</name>
<dbReference type="OrthoDB" id="6757964at2759"/>
<evidence type="ECO:0000256" key="1">
    <source>
        <dbReference type="SAM" id="Phobius"/>
    </source>
</evidence>
<evidence type="ECO:0000313" key="3">
    <source>
        <dbReference type="EMBL" id="CAF4381455.1"/>
    </source>
</evidence>
<reference evidence="2" key="1">
    <citation type="submission" date="2021-02" db="EMBL/GenBank/DDBJ databases">
        <authorList>
            <person name="Nowell W R."/>
        </authorList>
    </citation>
    <scope>NUCLEOTIDE SEQUENCE</scope>
</reference>
<accession>A0A815UL67</accession>
<evidence type="ECO:0000313" key="4">
    <source>
        <dbReference type="Proteomes" id="UP000663829"/>
    </source>
</evidence>
<protein>
    <submittedName>
        <fullName evidence="2">Uncharacterized protein</fullName>
    </submittedName>
</protein>
<keyword evidence="1" id="KW-0812">Transmembrane</keyword>
<dbReference type="Proteomes" id="UP000681722">
    <property type="component" value="Unassembled WGS sequence"/>
</dbReference>
<keyword evidence="4" id="KW-1185">Reference proteome</keyword>
<organism evidence="2 4">
    <name type="scientific">Didymodactylos carnosus</name>
    <dbReference type="NCBI Taxonomy" id="1234261"/>
    <lineage>
        <taxon>Eukaryota</taxon>
        <taxon>Metazoa</taxon>
        <taxon>Spiralia</taxon>
        <taxon>Gnathifera</taxon>
        <taxon>Rotifera</taxon>
        <taxon>Eurotatoria</taxon>
        <taxon>Bdelloidea</taxon>
        <taxon>Philodinida</taxon>
        <taxon>Philodinidae</taxon>
        <taxon>Didymodactylos</taxon>
    </lineage>
</organism>
<proteinExistence type="predicted"/>
<dbReference type="AlphaFoldDB" id="A0A815UL67"/>
<gene>
    <name evidence="2" type="ORF">GPM918_LOCUS37604</name>
    <name evidence="3" type="ORF">SRO942_LOCUS38377</name>
</gene>
<sequence>RSVQSCRLDLRRWGASYVSNAQRPHYEGHERPMKGQSKGLFVLAKELGLNVPQKCKLQELKSILSSHSAFKNVTKLEKLAATYNVKIIFTPKYHCECNAFEGVCLISESRIKFIEKETYKKLFRRFWKTLKAYQDGKDYKEVLCWWACCCVSGLVVRVYYWYYCCGASGCFGATPGVTRWCRFS</sequence>
<dbReference type="EMBL" id="CAJNOQ010023980">
    <property type="protein sequence ID" value="CAF1522282.1"/>
    <property type="molecule type" value="Genomic_DNA"/>
</dbReference>
<comment type="caution">
    <text evidence="2">The sequence shown here is derived from an EMBL/GenBank/DDBJ whole genome shotgun (WGS) entry which is preliminary data.</text>
</comment>
<keyword evidence="1" id="KW-0472">Membrane</keyword>
<keyword evidence="1" id="KW-1133">Transmembrane helix</keyword>
<feature type="transmembrane region" description="Helical" evidence="1">
    <location>
        <begin position="143"/>
        <end position="162"/>
    </location>
</feature>
<evidence type="ECO:0000313" key="2">
    <source>
        <dbReference type="EMBL" id="CAF1522282.1"/>
    </source>
</evidence>
<dbReference type="EMBL" id="CAJOBC010089537">
    <property type="protein sequence ID" value="CAF4381455.1"/>
    <property type="molecule type" value="Genomic_DNA"/>
</dbReference>
<dbReference type="Proteomes" id="UP000663829">
    <property type="component" value="Unassembled WGS sequence"/>
</dbReference>
<feature type="non-terminal residue" evidence="2">
    <location>
        <position position="1"/>
    </location>
</feature>